<evidence type="ECO:0000256" key="1">
    <source>
        <dbReference type="ARBA" id="ARBA00022741"/>
    </source>
</evidence>
<dbReference type="PANTHER" id="PTHR11274">
    <property type="entry name" value="RAD25/XP-B DNA REPAIR HELICASE"/>
    <property type="match status" value="1"/>
</dbReference>
<evidence type="ECO:0000259" key="5">
    <source>
        <dbReference type="PROSITE" id="PS51192"/>
    </source>
</evidence>
<dbReference type="Pfam" id="PF00271">
    <property type="entry name" value="Helicase_C"/>
    <property type="match status" value="1"/>
</dbReference>
<dbReference type="SUPFAM" id="SSF52540">
    <property type="entry name" value="P-loop containing nucleoside triphosphate hydrolases"/>
    <property type="match status" value="1"/>
</dbReference>
<evidence type="ECO:0000313" key="7">
    <source>
        <dbReference type="EMBL" id="GHO59646.1"/>
    </source>
</evidence>
<organism evidence="7 8">
    <name type="scientific">Ktedonobacter robiniae</name>
    <dbReference type="NCBI Taxonomy" id="2778365"/>
    <lineage>
        <taxon>Bacteria</taxon>
        <taxon>Bacillati</taxon>
        <taxon>Chloroflexota</taxon>
        <taxon>Ktedonobacteria</taxon>
        <taxon>Ktedonobacterales</taxon>
        <taxon>Ktedonobacteraceae</taxon>
        <taxon>Ktedonobacter</taxon>
    </lineage>
</organism>
<evidence type="ECO:0000259" key="6">
    <source>
        <dbReference type="PROSITE" id="PS51194"/>
    </source>
</evidence>
<proteinExistence type="predicted"/>
<dbReference type="GO" id="GO:0004386">
    <property type="term" value="F:helicase activity"/>
    <property type="evidence" value="ECO:0007669"/>
    <property type="project" value="UniProtKB-KW"/>
</dbReference>
<dbReference type="Pfam" id="PF04851">
    <property type="entry name" value="ResIII"/>
    <property type="match status" value="1"/>
</dbReference>
<dbReference type="CDD" id="cd17926">
    <property type="entry name" value="DEXHc_RE"/>
    <property type="match status" value="1"/>
</dbReference>
<feature type="domain" description="Helicase ATP-binding" evidence="5">
    <location>
        <begin position="30"/>
        <end position="174"/>
    </location>
</feature>
<dbReference type="PANTHER" id="PTHR11274:SF0">
    <property type="entry name" value="GENERAL TRANSCRIPTION AND DNA REPAIR FACTOR IIH HELICASE SUBUNIT XPB"/>
    <property type="match status" value="1"/>
</dbReference>
<keyword evidence="3 7" id="KW-0347">Helicase</keyword>
<evidence type="ECO:0000256" key="3">
    <source>
        <dbReference type="ARBA" id="ARBA00022806"/>
    </source>
</evidence>
<dbReference type="InterPro" id="IPR006935">
    <property type="entry name" value="Helicase/UvrB_N"/>
</dbReference>
<sequence length="401" mass="46104">MRDDVPRWKRLALNLHETREPHDYQLAALEAWKQHERRGSIVLPTGAGKTFLAIHAIYEVKASTVIIVPTISLVHQWYARLVNAFQTEIGVYYSGEKLLQPITVTTYHSAGDLIAASGNTFRLLIFDEVHHLPARTWGEAALMTPAPYRLGLTATYPEEEEQTNGRWRVDELLGPTIYNLPLRDLVGQQLADYRTERIRVNLTEQERVDYDAAYATYTGFIRERRLRRSHGPHWLRELMRLSAFDTQARQALLARQRLLEITWNCEGKFVVLDELLREHAGERILIFTESNAVAYMISQQWLIPVISHETGVAERKHILDAFQEGTYQVLVTSKVLNEGIDVPAAKIAIVLGGGSNKREYIQRLGRILRKQEEREAVLFEVLVRKTIEEGKAQRRHVRKGD</sequence>
<protein>
    <submittedName>
        <fullName evidence="7">DNA repair helicase</fullName>
    </submittedName>
</protein>
<feature type="domain" description="Helicase C-terminal" evidence="6">
    <location>
        <begin position="271"/>
        <end position="401"/>
    </location>
</feature>
<reference evidence="7 8" key="1">
    <citation type="journal article" date="2021" name="Int. J. Syst. Evol. Microbiol.">
        <title>Reticulibacter mediterranei gen. nov., sp. nov., within the new family Reticulibacteraceae fam. nov., and Ktedonospora formicarum gen. nov., sp. nov., Ktedonobacter robiniae sp. nov., Dictyobacter formicarum sp. nov. and Dictyobacter arantiisoli sp. nov., belonging to the class Ktedonobacteria.</title>
        <authorList>
            <person name="Yabe S."/>
            <person name="Zheng Y."/>
            <person name="Wang C.M."/>
            <person name="Sakai Y."/>
            <person name="Abe K."/>
            <person name="Yokota A."/>
            <person name="Donadio S."/>
            <person name="Cavaletti L."/>
            <person name="Monciardini P."/>
        </authorList>
    </citation>
    <scope>NUCLEOTIDE SEQUENCE [LARGE SCALE GENOMIC DNA]</scope>
    <source>
        <strain evidence="7 8">SOSP1-30</strain>
    </source>
</reference>
<dbReference type="PROSITE" id="PS51194">
    <property type="entry name" value="HELICASE_CTER"/>
    <property type="match status" value="1"/>
</dbReference>
<evidence type="ECO:0000256" key="2">
    <source>
        <dbReference type="ARBA" id="ARBA00022801"/>
    </source>
</evidence>
<dbReference type="SMART" id="SM00487">
    <property type="entry name" value="DEXDc"/>
    <property type="match status" value="1"/>
</dbReference>
<evidence type="ECO:0000313" key="8">
    <source>
        <dbReference type="Proteomes" id="UP000654345"/>
    </source>
</evidence>
<keyword evidence="1" id="KW-0547">Nucleotide-binding</keyword>
<dbReference type="InterPro" id="IPR014001">
    <property type="entry name" value="Helicase_ATP-bd"/>
</dbReference>
<keyword evidence="2" id="KW-0378">Hydrolase</keyword>
<dbReference type="Gene3D" id="3.40.50.300">
    <property type="entry name" value="P-loop containing nucleotide triphosphate hydrolases"/>
    <property type="match status" value="2"/>
</dbReference>
<dbReference type="InterPro" id="IPR001650">
    <property type="entry name" value="Helicase_C-like"/>
</dbReference>
<dbReference type="EMBL" id="BNJG01000003">
    <property type="protein sequence ID" value="GHO59646.1"/>
    <property type="molecule type" value="Genomic_DNA"/>
</dbReference>
<comment type="caution">
    <text evidence="7">The sequence shown here is derived from an EMBL/GenBank/DDBJ whole genome shotgun (WGS) entry which is preliminary data.</text>
</comment>
<keyword evidence="4" id="KW-0067">ATP-binding</keyword>
<dbReference type="SMART" id="SM00490">
    <property type="entry name" value="HELICc"/>
    <property type="match status" value="1"/>
</dbReference>
<dbReference type="InterPro" id="IPR027417">
    <property type="entry name" value="P-loop_NTPase"/>
</dbReference>
<gene>
    <name evidence="7" type="ORF">KSB_81210</name>
</gene>
<keyword evidence="8" id="KW-1185">Reference proteome</keyword>
<accession>A0ABQ3V398</accession>
<dbReference type="Proteomes" id="UP000654345">
    <property type="component" value="Unassembled WGS sequence"/>
</dbReference>
<dbReference type="InterPro" id="IPR050615">
    <property type="entry name" value="ATP-dep_DNA_Helicase"/>
</dbReference>
<evidence type="ECO:0000256" key="4">
    <source>
        <dbReference type="ARBA" id="ARBA00022840"/>
    </source>
</evidence>
<dbReference type="PROSITE" id="PS51192">
    <property type="entry name" value="HELICASE_ATP_BIND_1"/>
    <property type="match status" value="1"/>
</dbReference>
<name>A0ABQ3V398_9CHLR</name>